<dbReference type="Pfam" id="PF12631">
    <property type="entry name" value="MnmE_helical"/>
    <property type="match status" value="1"/>
</dbReference>
<dbReference type="NCBIfam" id="TIGR00231">
    <property type="entry name" value="small_GTP"/>
    <property type="match status" value="1"/>
</dbReference>
<dbReference type="Gene3D" id="1.20.120.430">
    <property type="entry name" value="tRNA modification GTPase MnmE domain 2"/>
    <property type="match status" value="1"/>
</dbReference>
<evidence type="ECO:0000313" key="10">
    <source>
        <dbReference type="RefSeq" id="XP_033464547.1"/>
    </source>
</evidence>
<dbReference type="FunFam" id="3.30.1360.120:FF:000007">
    <property type="entry name" value="tRNA modification GTPase GTPBP3, mitochondrial"/>
    <property type="match status" value="1"/>
</dbReference>
<dbReference type="GeneID" id="54361525"/>
<evidence type="ECO:0000256" key="4">
    <source>
        <dbReference type="ARBA" id="ARBA00022741"/>
    </source>
</evidence>
<accession>A0A6J3MHS9</accession>
<reference evidence="10" key="3">
    <citation type="submission" date="2025-08" db="UniProtKB">
        <authorList>
            <consortium name="RefSeq"/>
        </authorList>
    </citation>
    <scope>IDENTIFICATION</scope>
    <source>
        <strain evidence="10">CBS 342.82</strain>
    </source>
</reference>
<reference evidence="10" key="2">
    <citation type="submission" date="2020-04" db="EMBL/GenBank/DDBJ databases">
        <authorList>
            <consortium name="NCBI Genome Project"/>
        </authorList>
    </citation>
    <scope>NUCLEOTIDE SEQUENCE</scope>
    <source>
        <strain evidence="10">CBS 342.82</strain>
    </source>
</reference>
<dbReference type="GO" id="GO:0005739">
    <property type="term" value="C:mitochondrion"/>
    <property type="evidence" value="ECO:0007669"/>
    <property type="project" value="UniProtKB-SubCell"/>
</dbReference>
<dbReference type="Pfam" id="PF01926">
    <property type="entry name" value="MMR_HSR1"/>
    <property type="match status" value="1"/>
</dbReference>
<dbReference type="Pfam" id="PF10396">
    <property type="entry name" value="TrmE_N"/>
    <property type="match status" value="1"/>
</dbReference>
<dbReference type="InterPro" id="IPR006073">
    <property type="entry name" value="GTP-bd"/>
</dbReference>
<proteinExistence type="inferred from homology"/>
<feature type="domain" description="GTP-binding protein TrmE N-terminal" evidence="7">
    <location>
        <begin position="62"/>
        <end position="189"/>
    </location>
</feature>
<dbReference type="PANTHER" id="PTHR42714:SF2">
    <property type="entry name" value="TRNA MODIFICATION GTPASE GTPBP3, MITOCHONDRIAL"/>
    <property type="match status" value="1"/>
</dbReference>
<dbReference type="GO" id="GO:0030488">
    <property type="term" value="P:tRNA methylation"/>
    <property type="evidence" value="ECO:0007669"/>
    <property type="project" value="TreeGrafter"/>
</dbReference>
<dbReference type="SUPFAM" id="SSF52540">
    <property type="entry name" value="P-loop containing nucleoside triphosphate hydrolases"/>
    <property type="match status" value="1"/>
</dbReference>
<comment type="subcellular location">
    <subcellularLocation>
        <location evidence="1">Mitochondrion</location>
    </subcellularLocation>
</comment>
<dbReference type="InterPro" id="IPR031168">
    <property type="entry name" value="G_TrmE"/>
</dbReference>
<dbReference type="RefSeq" id="XP_033464547.1">
    <property type="nucleotide sequence ID" value="XM_033603725.1"/>
</dbReference>
<dbReference type="InterPro" id="IPR027417">
    <property type="entry name" value="P-loop_NTPase"/>
</dbReference>
<dbReference type="InterPro" id="IPR025867">
    <property type="entry name" value="MnmE_helical"/>
</dbReference>
<dbReference type="InterPro" id="IPR027368">
    <property type="entry name" value="MnmE_dom2"/>
</dbReference>
<evidence type="ECO:0000256" key="5">
    <source>
        <dbReference type="ARBA" id="ARBA00023134"/>
    </source>
</evidence>
<organism evidence="10">
    <name type="scientific">Dissoconium aciculare CBS 342.82</name>
    <dbReference type="NCBI Taxonomy" id="1314786"/>
    <lineage>
        <taxon>Eukaryota</taxon>
        <taxon>Fungi</taxon>
        <taxon>Dikarya</taxon>
        <taxon>Ascomycota</taxon>
        <taxon>Pezizomycotina</taxon>
        <taxon>Dothideomycetes</taxon>
        <taxon>Dothideomycetidae</taxon>
        <taxon>Mycosphaerellales</taxon>
        <taxon>Dissoconiaceae</taxon>
        <taxon>Dissoconium</taxon>
    </lineage>
</organism>
<dbReference type="InterPro" id="IPR027266">
    <property type="entry name" value="TrmE/GcvT-like"/>
</dbReference>
<name>A0A6J3MHS9_9PEZI</name>
<dbReference type="Gene3D" id="3.40.50.300">
    <property type="entry name" value="P-loop containing nucleotide triphosphate hydrolases"/>
    <property type="match status" value="1"/>
</dbReference>
<feature type="domain" description="MnmE helical" evidence="8">
    <location>
        <begin position="192"/>
        <end position="618"/>
    </location>
</feature>
<dbReference type="Proteomes" id="UP000504637">
    <property type="component" value="Unplaced"/>
</dbReference>
<evidence type="ECO:0000259" key="8">
    <source>
        <dbReference type="Pfam" id="PF12631"/>
    </source>
</evidence>
<evidence type="ECO:0000256" key="2">
    <source>
        <dbReference type="ARBA" id="ARBA00011043"/>
    </source>
</evidence>
<dbReference type="GO" id="GO:0003924">
    <property type="term" value="F:GTPase activity"/>
    <property type="evidence" value="ECO:0007669"/>
    <property type="project" value="InterPro"/>
</dbReference>
<evidence type="ECO:0000256" key="1">
    <source>
        <dbReference type="ARBA" id="ARBA00004173"/>
    </source>
</evidence>
<dbReference type="CDD" id="cd14858">
    <property type="entry name" value="TrmE_N"/>
    <property type="match status" value="1"/>
</dbReference>
<keyword evidence="3" id="KW-0819">tRNA processing</keyword>
<evidence type="ECO:0000256" key="3">
    <source>
        <dbReference type="ARBA" id="ARBA00022694"/>
    </source>
</evidence>
<dbReference type="AlphaFoldDB" id="A0A6J3MHS9"/>
<reference evidence="10" key="1">
    <citation type="submission" date="2020-01" db="EMBL/GenBank/DDBJ databases">
        <authorList>
            <consortium name="DOE Joint Genome Institute"/>
            <person name="Haridas S."/>
            <person name="Albert R."/>
            <person name="Binder M."/>
            <person name="Bloem J."/>
            <person name="Labutti K."/>
            <person name="Salamov A."/>
            <person name="Andreopoulos B."/>
            <person name="Baker S.E."/>
            <person name="Barry K."/>
            <person name="Bills G."/>
            <person name="Bluhm B.H."/>
            <person name="Cannon C."/>
            <person name="Castanera R."/>
            <person name="Culley D.E."/>
            <person name="Daum C."/>
            <person name="Ezra D."/>
            <person name="Gonzalez J.B."/>
            <person name="Henrissat B."/>
            <person name="Kuo A."/>
            <person name="Liang C."/>
            <person name="Lipzen A."/>
            <person name="Lutzoni F."/>
            <person name="Magnuson J."/>
            <person name="Mondo S."/>
            <person name="Nolan M."/>
            <person name="Ohm R."/>
            <person name="Pangilinan J."/>
            <person name="Park H.-J."/>
            <person name="Ramirez L."/>
            <person name="Alfaro M."/>
            <person name="Sun H."/>
            <person name="Tritt A."/>
            <person name="Yoshinaga Y."/>
            <person name="Zwiers L.-H."/>
            <person name="Turgeon B.G."/>
            <person name="Goodwin S.B."/>
            <person name="Spatafora J.W."/>
            <person name="Crous P.W."/>
            <person name="Grigoriev I.V."/>
        </authorList>
    </citation>
    <scope>NUCLEOTIDE SEQUENCE</scope>
    <source>
        <strain evidence="10">CBS 342.82</strain>
    </source>
</reference>
<keyword evidence="9" id="KW-1185">Reference proteome</keyword>
<comment type="similarity">
    <text evidence="2">Belongs to the TRAFAC class TrmE-Era-EngA-EngB-Septin-like GTPase superfamily. TrmE GTPase family.</text>
</comment>
<evidence type="ECO:0000259" key="7">
    <source>
        <dbReference type="Pfam" id="PF10396"/>
    </source>
</evidence>
<feature type="domain" description="G" evidence="6">
    <location>
        <begin position="292"/>
        <end position="434"/>
    </location>
</feature>
<dbReference type="InterPro" id="IPR005225">
    <property type="entry name" value="Small_GTP-bd"/>
</dbReference>
<evidence type="ECO:0000259" key="6">
    <source>
        <dbReference type="Pfam" id="PF01926"/>
    </source>
</evidence>
<dbReference type="NCBIfam" id="NF003661">
    <property type="entry name" value="PRK05291.1-3"/>
    <property type="match status" value="1"/>
</dbReference>
<keyword evidence="4" id="KW-0547">Nucleotide-binding</keyword>
<dbReference type="GO" id="GO:0002098">
    <property type="term" value="P:tRNA wobble uridine modification"/>
    <property type="evidence" value="ECO:0007669"/>
    <property type="project" value="TreeGrafter"/>
</dbReference>
<dbReference type="GO" id="GO:0005525">
    <property type="term" value="F:GTP binding"/>
    <property type="evidence" value="ECO:0007669"/>
    <property type="project" value="UniProtKB-KW"/>
</dbReference>
<keyword evidence="5" id="KW-0342">GTP-binding</keyword>
<dbReference type="InterPro" id="IPR004520">
    <property type="entry name" value="GTPase_MnmE"/>
</dbReference>
<protein>
    <submittedName>
        <fullName evidence="10">Mitochondrial GTPase</fullName>
    </submittedName>
</protein>
<gene>
    <name evidence="10" type="ORF">K489DRAFT_375614</name>
</gene>
<dbReference type="OrthoDB" id="188276at2759"/>
<dbReference type="PANTHER" id="PTHR42714">
    <property type="entry name" value="TRNA MODIFICATION GTPASE GTPBP3"/>
    <property type="match status" value="1"/>
</dbReference>
<dbReference type="InterPro" id="IPR018948">
    <property type="entry name" value="GTP-bd_TrmE_N"/>
</dbReference>
<dbReference type="CDD" id="cd04164">
    <property type="entry name" value="trmE"/>
    <property type="match status" value="1"/>
</dbReference>
<sequence length="621" mass="67091">MVLLGRALLRATRWSKPLAFRASLYPRNGQSTCVAWSALCEIYKPLSRTITTATNQHFVDPTIYALSSATGRAAIAVIRVSGSACLDIYHMLCPGKRAPRPRFATVRTLYQPGATPSADVMLDSSALLLYFPGPSSATGEDILELHVHGGPAVVKAVLAAIPLCASSSAHHIRYAEPGEFTHRAFLNGRLDLTQVEALGDALSAETEQQRRMSMRATSGSLAIQYEGWRQQLLYARGEMEALIDFSEDQHFDESPAELCASIARQIEVLKRQLNVHSQNAMRGEMLRQGISISLLGAPNAGKSSLLNRIIGREAAIVSSEAGTTRDVVEVGLDLGGYFCRLGDTAGLRQSQLHATKPDAEGGVSKIDTRISDIEKEGMRRAKERAEQSDVVIVVLSCEPGDNDSRIALRLDPEVCSTAARLIQEKNNVIVVINKADLLPHDTRNESHRDAVSAALRALPGLREDAVHLVSCKTMEGRKLPSLKEQSDAASPTDPSNVQQFLQGLTLRFAQLTAALELSDEQNQAGNPNPSVWQESLSATERHRVLLAACIDHLEAFLSRVSDASVANSDIADDIGGEVDMVAAAEDLRSAGECLARITGRGLSGDVEEVLGVVFEKFCVGK</sequence>
<dbReference type="HAMAP" id="MF_00379">
    <property type="entry name" value="GTPase_MnmE"/>
    <property type="match status" value="1"/>
</dbReference>
<dbReference type="Gene3D" id="3.30.1360.120">
    <property type="entry name" value="Probable tRNA modification gtpase trme, domain 1"/>
    <property type="match status" value="1"/>
</dbReference>
<evidence type="ECO:0000313" key="9">
    <source>
        <dbReference type="Proteomes" id="UP000504637"/>
    </source>
</evidence>